<keyword evidence="3" id="KW-0694">RNA-binding</keyword>
<dbReference type="GO" id="GO:0009982">
    <property type="term" value="F:pseudouridine synthase activity"/>
    <property type="evidence" value="ECO:0007669"/>
    <property type="project" value="InterPro"/>
</dbReference>
<dbReference type="Pfam" id="PF01479">
    <property type="entry name" value="S4"/>
    <property type="match status" value="1"/>
</dbReference>
<evidence type="ECO:0000313" key="6">
    <source>
        <dbReference type="EMBL" id="ETW32478.1"/>
    </source>
</evidence>
<reference evidence="6 7" key="2">
    <citation type="submission" date="2013-02" db="EMBL/GenBank/DDBJ databases">
        <title>The Genome Sequence of Plasmodium falciparum FCH/4.</title>
        <authorList>
            <consortium name="The Broad Institute Genome Sequencing Platform"/>
            <consortium name="The Broad Institute Genome Sequencing Center for Infectious Disease"/>
            <person name="Neafsey D."/>
            <person name="Cheeseman I."/>
            <person name="Volkman S."/>
            <person name="Adams J."/>
            <person name="Walker B."/>
            <person name="Young S.K."/>
            <person name="Zeng Q."/>
            <person name="Gargeya S."/>
            <person name="Fitzgerald M."/>
            <person name="Haas B."/>
            <person name="Abouelleil A."/>
            <person name="Alvarado L."/>
            <person name="Arachchi H.M."/>
            <person name="Berlin A.M."/>
            <person name="Chapman S.B."/>
            <person name="Dewar J."/>
            <person name="Goldberg J."/>
            <person name="Griggs A."/>
            <person name="Gujja S."/>
            <person name="Hansen M."/>
            <person name="Howarth C."/>
            <person name="Imamovic A."/>
            <person name="Larimer J."/>
            <person name="McCowan C."/>
            <person name="Murphy C."/>
            <person name="Neiman D."/>
            <person name="Pearson M."/>
            <person name="Priest M."/>
            <person name="Roberts A."/>
            <person name="Saif S."/>
            <person name="Shea T."/>
            <person name="Sisk P."/>
            <person name="Sykes S."/>
            <person name="Wortman J."/>
            <person name="Nusbaum C."/>
            <person name="Birren B."/>
        </authorList>
    </citation>
    <scope>NUCLEOTIDE SEQUENCE [LARGE SCALE GENOMIC DNA]</scope>
    <source>
        <strain evidence="6 7">FCH/4</strain>
    </source>
</reference>
<dbReference type="InterPro" id="IPR036986">
    <property type="entry name" value="S4_RNA-bd_sf"/>
</dbReference>
<evidence type="ECO:0000256" key="2">
    <source>
        <dbReference type="ARBA" id="ARBA00023235"/>
    </source>
</evidence>
<dbReference type="InterPro" id="IPR020103">
    <property type="entry name" value="PsdUridine_synth_cat_dom_sf"/>
</dbReference>
<dbReference type="SMART" id="SM00363">
    <property type="entry name" value="S4"/>
    <property type="match status" value="1"/>
</dbReference>
<accession>A0A024VVZ2</accession>
<dbReference type="PROSITE" id="PS01149">
    <property type="entry name" value="PSI_RSU"/>
    <property type="match status" value="1"/>
</dbReference>
<keyword evidence="4" id="KW-1133">Transmembrane helix</keyword>
<dbReference type="Pfam" id="PF00849">
    <property type="entry name" value="PseudoU_synth_2"/>
    <property type="match status" value="1"/>
</dbReference>
<dbReference type="InterPro" id="IPR018496">
    <property type="entry name" value="PsdUridine_synth_RsuA/RluB_CS"/>
</dbReference>
<organism evidence="6 7">
    <name type="scientific">Plasmodium falciparum FCH/4</name>
    <dbReference type="NCBI Taxonomy" id="1036724"/>
    <lineage>
        <taxon>Eukaryota</taxon>
        <taxon>Sar</taxon>
        <taxon>Alveolata</taxon>
        <taxon>Apicomplexa</taxon>
        <taxon>Aconoidasida</taxon>
        <taxon>Haemosporida</taxon>
        <taxon>Plasmodiidae</taxon>
        <taxon>Plasmodium</taxon>
        <taxon>Plasmodium (Laverania)</taxon>
    </lineage>
</organism>
<feature type="domain" description="RNA-binding S4" evidence="5">
    <location>
        <begin position="46"/>
        <end position="106"/>
    </location>
</feature>
<dbReference type="OrthoDB" id="440619at2759"/>
<dbReference type="Proteomes" id="UP000030656">
    <property type="component" value="Unassembled WGS sequence"/>
</dbReference>
<feature type="transmembrane region" description="Helical" evidence="4">
    <location>
        <begin position="12"/>
        <end position="29"/>
    </location>
</feature>
<dbReference type="InterPro" id="IPR006145">
    <property type="entry name" value="PsdUridine_synth_RsuA/RluA"/>
</dbReference>
<dbReference type="EMBL" id="KI927794">
    <property type="protein sequence ID" value="ETW32478.1"/>
    <property type="molecule type" value="Genomic_DNA"/>
</dbReference>
<dbReference type="AlphaFoldDB" id="A0A024VVZ2"/>
<sequence>MICSNLSLLRYVHLVYYFIIISFCIHNNISCFNVNLTKTNEDANIIRLNKLISMKRNISRRKSDEFIKDGKVKINNKIITNPGTHVHIGKDSLRIYDKKIKLTNIINMIKQNENKLHKWIVLHKPKGLLCTSNDEKNRKSIYTLFPEEMLQKYRLVTVGRLDRNTSGVLLLTNDYAWVNKLTHPKYQRIRTYRVHIEGPVKMNALKELARVPDPITTKMKTTRSIGPTGCFLPFFTKEGGTLPLFVTLLSKASTFCVIFLLLGI</sequence>
<reference evidence="6 7" key="1">
    <citation type="submission" date="2013-02" db="EMBL/GenBank/DDBJ databases">
        <title>The Genome Annotation of Plasmodium falciparum FCH/4.</title>
        <authorList>
            <consortium name="The Broad Institute Genome Sequencing Platform"/>
            <consortium name="The Broad Institute Genome Sequencing Center for Infectious Disease"/>
            <person name="Neafsey D."/>
            <person name="Hoffman S."/>
            <person name="Volkman S."/>
            <person name="Rosenthal P."/>
            <person name="Walker B."/>
            <person name="Young S.K."/>
            <person name="Zeng Q."/>
            <person name="Gargeya S."/>
            <person name="Fitzgerald M."/>
            <person name="Haas B."/>
            <person name="Abouelleil A."/>
            <person name="Allen A.W."/>
            <person name="Alvarado L."/>
            <person name="Arachchi H.M."/>
            <person name="Berlin A.M."/>
            <person name="Chapman S.B."/>
            <person name="Gainer-Dewar J."/>
            <person name="Goldberg J."/>
            <person name="Griggs A."/>
            <person name="Gujja S."/>
            <person name="Hansen M."/>
            <person name="Howarth C."/>
            <person name="Imamovic A."/>
            <person name="Ireland A."/>
            <person name="Larimer J."/>
            <person name="McCowan C."/>
            <person name="Murphy C."/>
            <person name="Pearson M."/>
            <person name="Poon T.W."/>
            <person name="Priest M."/>
            <person name="Roberts A."/>
            <person name="Saif S."/>
            <person name="Shea T."/>
            <person name="Sisk P."/>
            <person name="Sykes S."/>
            <person name="Wortman J."/>
            <person name="Nusbaum C."/>
            <person name="Birren B."/>
        </authorList>
    </citation>
    <scope>NUCLEOTIDE SEQUENCE [LARGE SCALE GENOMIC DNA]</scope>
    <source>
        <strain evidence="6 7">FCH/4</strain>
    </source>
</reference>
<evidence type="ECO:0000256" key="4">
    <source>
        <dbReference type="SAM" id="Phobius"/>
    </source>
</evidence>
<dbReference type="Gene3D" id="3.10.290.10">
    <property type="entry name" value="RNA-binding S4 domain"/>
    <property type="match status" value="1"/>
</dbReference>
<keyword evidence="4" id="KW-0472">Membrane</keyword>
<dbReference type="GO" id="GO:0003723">
    <property type="term" value="F:RNA binding"/>
    <property type="evidence" value="ECO:0007669"/>
    <property type="project" value="UniProtKB-KW"/>
</dbReference>
<evidence type="ECO:0000313" key="7">
    <source>
        <dbReference type="Proteomes" id="UP000030656"/>
    </source>
</evidence>
<dbReference type="InterPro" id="IPR050343">
    <property type="entry name" value="RsuA_PseudoU_synthase"/>
</dbReference>
<dbReference type="GO" id="GO:0001522">
    <property type="term" value="P:pseudouridine synthesis"/>
    <property type="evidence" value="ECO:0007669"/>
    <property type="project" value="InterPro"/>
</dbReference>
<name>A0A024VVZ2_PLAFA</name>
<dbReference type="GO" id="GO:0006364">
    <property type="term" value="P:rRNA processing"/>
    <property type="evidence" value="ECO:0007669"/>
    <property type="project" value="UniProtKB-ARBA"/>
</dbReference>
<keyword evidence="2" id="KW-0413">Isomerase</keyword>
<feature type="transmembrane region" description="Helical" evidence="4">
    <location>
        <begin position="242"/>
        <end position="262"/>
    </location>
</feature>
<proteinExistence type="inferred from homology"/>
<dbReference type="InterPro" id="IPR020094">
    <property type="entry name" value="TruA/RsuA/RluB/E/F_N"/>
</dbReference>
<evidence type="ECO:0000259" key="5">
    <source>
        <dbReference type="SMART" id="SM00363"/>
    </source>
</evidence>
<dbReference type="SUPFAM" id="SSF55120">
    <property type="entry name" value="Pseudouridine synthase"/>
    <property type="match status" value="1"/>
</dbReference>
<dbReference type="Gene3D" id="3.30.70.580">
    <property type="entry name" value="Pseudouridine synthase I, catalytic domain, N-terminal subdomain"/>
    <property type="match status" value="1"/>
</dbReference>
<keyword evidence="4" id="KW-0812">Transmembrane</keyword>
<dbReference type="PANTHER" id="PTHR47683:SF2">
    <property type="entry name" value="RNA-BINDING S4 DOMAIN-CONTAINING PROTEIN"/>
    <property type="match status" value="1"/>
</dbReference>
<evidence type="ECO:0000256" key="3">
    <source>
        <dbReference type="PROSITE-ProRule" id="PRU00182"/>
    </source>
</evidence>
<dbReference type="PANTHER" id="PTHR47683">
    <property type="entry name" value="PSEUDOURIDINE SYNTHASE FAMILY PROTEIN-RELATED"/>
    <property type="match status" value="1"/>
</dbReference>
<protein>
    <recommendedName>
        <fullName evidence="5">RNA-binding S4 domain-containing protein</fullName>
    </recommendedName>
</protein>
<gene>
    <name evidence="6" type="ORF">PFFCH_00071</name>
</gene>
<dbReference type="CDD" id="cd00165">
    <property type="entry name" value="S4"/>
    <property type="match status" value="1"/>
</dbReference>
<dbReference type="InterPro" id="IPR002942">
    <property type="entry name" value="S4_RNA-bd"/>
</dbReference>
<dbReference type="SUPFAM" id="SSF55174">
    <property type="entry name" value="Alpha-L RNA-binding motif"/>
    <property type="match status" value="1"/>
</dbReference>
<comment type="similarity">
    <text evidence="1">Belongs to the pseudouridine synthase RsuA family.</text>
</comment>
<dbReference type="PROSITE" id="PS50889">
    <property type="entry name" value="S4"/>
    <property type="match status" value="1"/>
</dbReference>
<evidence type="ECO:0000256" key="1">
    <source>
        <dbReference type="ARBA" id="ARBA00008348"/>
    </source>
</evidence>